<dbReference type="EMBL" id="JARTCD010000091">
    <property type="protein sequence ID" value="KAJ8652893.1"/>
    <property type="molecule type" value="Genomic_DNA"/>
</dbReference>
<keyword evidence="2" id="KW-1185">Reference proteome</keyword>
<evidence type="ECO:0000313" key="2">
    <source>
        <dbReference type="Proteomes" id="UP001234581"/>
    </source>
</evidence>
<dbReference type="InterPro" id="IPR011990">
    <property type="entry name" value="TPR-like_helical_dom_sf"/>
</dbReference>
<protein>
    <recommendedName>
        <fullName evidence="3">F-box domain-containing protein</fullName>
    </recommendedName>
</protein>
<dbReference type="RefSeq" id="XP_058337807.1">
    <property type="nucleotide sequence ID" value="XM_058491460.1"/>
</dbReference>
<accession>A0AAD7USV3</accession>
<dbReference type="SUPFAM" id="SSF52058">
    <property type="entry name" value="L domain-like"/>
    <property type="match status" value="1"/>
</dbReference>
<dbReference type="Gene3D" id="1.25.40.10">
    <property type="entry name" value="Tetratricopeptide repeat domain"/>
    <property type="match status" value="1"/>
</dbReference>
<dbReference type="SUPFAM" id="SSF48452">
    <property type="entry name" value="TPR-like"/>
    <property type="match status" value="1"/>
</dbReference>
<dbReference type="AlphaFoldDB" id="A0AAD7USV3"/>
<comment type="caution">
    <text evidence="1">The sequence shown here is derived from an EMBL/GenBank/DDBJ whole genome shotgun (WGS) entry which is preliminary data.</text>
</comment>
<dbReference type="InterPro" id="IPR032675">
    <property type="entry name" value="LRR_dom_sf"/>
</dbReference>
<name>A0AAD7USV3_9FUNG</name>
<evidence type="ECO:0008006" key="3">
    <source>
        <dbReference type="Google" id="ProtNLM"/>
    </source>
</evidence>
<dbReference type="GeneID" id="83218894"/>
<organism evidence="1 2">
    <name type="scientific">Lichtheimia ornata</name>
    <dbReference type="NCBI Taxonomy" id="688661"/>
    <lineage>
        <taxon>Eukaryota</taxon>
        <taxon>Fungi</taxon>
        <taxon>Fungi incertae sedis</taxon>
        <taxon>Mucoromycota</taxon>
        <taxon>Mucoromycotina</taxon>
        <taxon>Mucoromycetes</taxon>
        <taxon>Mucorales</taxon>
        <taxon>Lichtheimiaceae</taxon>
        <taxon>Lichtheimia</taxon>
    </lineage>
</organism>
<evidence type="ECO:0000313" key="1">
    <source>
        <dbReference type="EMBL" id="KAJ8652893.1"/>
    </source>
</evidence>
<sequence>MAAIEHISWSELLKHANITAQHGNDGNRIATATESLQQIAHQFAEELNERAKLLANSAQFDRALHDAAAIRAMLPGSGLGYLCTGDVYCQQGRHAAAISIYDQGLEAVSASDPYYHHLQQHRMQVAPNNNKRVDFISRLPLDIVITNIVPRMTPTYLDSNELYGPLYVSRTWQERILQQSKGLTFEFGQEDHTFKTGHDQLIRFAPYVQKLRGNVFDDAELKDLFSRARFSNLKDLRIYCDSTTPHLPVLHGLQLISDSLTHLNIDGYHYFDLSDILESCPNLVSLETEHVEPVLSSPPSSRYPKITHLALHDVSEDEAPSHDDVIDLLSRFPSLLSFELTPMSDSSILMTIHEHCPYLQVLYYGAKNYPSKKIDIHPNQKGIKSAHLGGEYTEDLFMQGDLVEFLYMHRNLLESVGFSGEFEADDSLWKLVDGNSGV</sequence>
<dbReference type="Proteomes" id="UP001234581">
    <property type="component" value="Unassembled WGS sequence"/>
</dbReference>
<gene>
    <name evidence="1" type="ORF">O0I10_011493</name>
</gene>
<proteinExistence type="predicted"/>
<dbReference type="Gene3D" id="3.80.10.10">
    <property type="entry name" value="Ribonuclease Inhibitor"/>
    <property type="match status" value="1"/>
</dbReference>
<reference evidence="1 2" key="1">
    <citation type="submission" date="2023-03" db="EMBL/GenBank/DDBJ databases">
        <title>Genome sequence of Lichtheimia ornata CBS 291.66.</title>
        <authorList>
            <person name="Mohabir J.T."/>
            <person name="Shea T.P."/>
            <person name="Kurbessoian T."/>
            <person name="Berby B."/>
            <person name="Fontaine J."/>
            <person name="Livny J."/>
            <person name="Gnirke A."/>
            <person name="Stajich J.E."/>
            <person name="Cuomo C.A."/>
        </authorList>
    </citation>
    <scope>NUCLEOTIDE SEQUENCE [LARGE SCALE GENOMIC DNA]</scope>
    <source>
        <strain evidence="1">CBS 291.66</strain>
    </source>
</reference>